<dbReference type="EMBL" id="JNBS01000326">
    <property type="protein sequence ID" value="OQS06588.1"/>
    <property type="molecule type" value="Genomic_DNA"/>
</dbReference>
<dbReference type="PANTHER" id="PTHR15508:SF8">
    <property type="entry name" value="LD24550P"/>
    <property type="match status" value="1"/>
</dbReference>
<sequence length="504" mass="54191">MNQVTHVSPAPATCCFRILCSFCFLSDMGCTHSSPSSTQAASPIEQVPIGSPSPSVHVALDDAAGEKKYTVATTSVGANGVVLYHIESNDVVVRKRYNDFKALHRELTSKSSSVPALPAAGANTYFQRRDQKLIHNRLVRFQEILDIGVNISPDAIDRFFTSNKQESSNSLTLAAIQVPVVDHDTVLSADEPSAKNEASQSATAKFLYFIFQLTNSNSMGCTQSTTAATAPTVEQTTATDHATEVGTEVKAVSVEPVAEEPKQIEEPVAEEPKQVEEPKQAEEPVAEEPKAEEPKAEEAPAPEVTYEKVFTIATTSTVDKHVLYHVEGEAFSINKRYNDFKAFHAQLHDLTGVPALPRAGITTVFKRHDEKLIQERTAAFENLLNFAYANSEDRVRTFLTPAIAPVVDAAVDAAADAAKQEAVIEVLKENVEAAKEEATEEVVAAEAVKEEVAPEPVAVEAPVEEAPVAAEPEPAAVDVTKEEVATEEKPAVEAAPTQPAPVVA</sequence>
<feature type="region of interest" description="Disordered" evidence="2">
    <location>
        <begin position="229"/>
        <end position="301"/>
    </location>
</feature>
<organism evidence="4 5">
    <name type="scientific">Thraustotheca clavata</name>
    <dbReference type="NCBI Taxonomy" id="74557"/>
    <lineage>
        <taxon>Eukaryota</taxon>
        <taxon>Sar</taxon>
        <taxon>Stramenopiles</taxon>
        <taxon>Oomycota</taxon>
        <taxon>Saprolegniomycetes</taxon>
        <taxon>Saprolegniales</taxon>
        <taxon>Achlyaceae</taxon>
        <taxon>Thraustotheca</taxon>
    </lineage>
</organism>
<feature type="compositionally biased region" description="Low complexity" evidence="2">
    <location>
        <begin position="457"/>
        <end position="477"/>
    </location>
</feature>
<protein>
    <recommendedName>
        <fullName evidence="3">PX domain-containing protein</fullName>
    </recommendedName>
</protein>
<dbReference type="GO" id="GO:0035091">
    <property type="term" value="F:phosphatidylinositol binding"/>
    <property type="evidence" value="ECO:0007669"/>
    <property type="project" value="InterPro"/>
</dbReference>
<dbReference type="PROSITE" id="PS50195">
    <property type="entry name" value="PX"/>
    <property type="match status" value="1"/>
</dbReference>
<dbReference type="SMART" id="SM00312">
    <property type="entry name" value="PX"/>
    <property type="match status" value="2"/>
</dbReference>
<reference evidence="4 5" key="1">
    <citation type="journal article" date="2014" name="Genome Biol. Evol.">
        <title>The secreted proteins of Achlya hypogyna and Thraustotheca clavata identify the ancestral oomycete secretome and reveal gene acquisitions by horizontal gene transfer.</title>
        <authorList>
            <person name="Misner I."/>
            <person name="Blouin N."/>
            <person name="Leonard G."/>
            <person name="Richards T.A."/>
            <person name="Lane C.E."/>
        </authorList>
    </citation>
    <scope>NUCLEOTIDE SEQUENCE [LARGE SCALE GENOMIC DNA]</scope>
    <source>
        <strain evidence="4 5">ATCC 34112</strain>
    </source>
</reference>
<evidence type="ECO:0000313" key="5">
    <source>
        <dbReference type="Proteomes" id="UP000243217"/>
    </source>
</evidence>
<keyword evidence="5" id="KW-1185">Reference proteome</keyword>
<dbReference type="InterPro" id="IPR036871">
    <property type="entry name" value="PX_dom_sf"/>
</dbReference>
<dbReference type="SUPFAM" id="SSF64268">
    <property type="entry name" value="PX domain"/>
    <property type="match status" value="2"/>
</dbReference>
<accession>A0A1W0A8N5</accession>
<feature type="compositionally biased region" description="Polar residues" evidence="2">
    <location>
        <begin position="229"/>
        <end position="240"/>
    </location>
</feature>
<feature type="compositionally biased region" description="Basic and acidic residues" evidence="2">
    <location>
        <begin position="259"/>
        <end position="298"/>
    </location>
</feature>
<keyword evidence="1" id="KW-0175">Coiled coil</keyword>
<name>A0A1W0A8N5_9STRA</name>
<dbReference type="PANTHER" id="PTHR15508">
    <property type="entry name" value="RIBOSOMAL PROTEIN S6 KINASE"/>
    <property type="match status" value="1"/>
</dbReference>
<dbReference type="Pfam" id="PF00787">
    <property type="entry name" value="PX"/>
    <property type="match status" value="2"/>
</dbReference>
<evidence type="ECO:0000313" key="4">
    <source>
        <dbReference type="EMBL" id="OQS06588.1"/>
    </source>
</evidence>
<proteinExistence type="predicted"/>
<evidence type="ECO:0000259" key="3">
    <source>
        <dbReference type="PROSITE" id="PS50195"/>
    </source>
</evidence>
<feature type="domain" description="PX" evidence="3">
    <location>
        <begin position="286"/>
        <end position="434"/>
    </location>
</feature>
<feature type="region of interest" description="Disordered" evidence="2">
    <location>
        <begin position="457"/>
        <end position="504"/>
    </location>
</feature>
<evidence type="ECO:0000256" key="2">
    <source>
        <dbReference type="SAM" id="MobiDB-lite"/>
    </source>
</evidence>
<dbReference type="Gene3D" id="3.30.1520.10">
    <property type="entry name" value="Phox-like domain"/>
    <property type="match status" value="2"/>
</dbReference>
<feature type="compositionally biased region" description="Basic and acidic residues" evidence="2">
    <location>
        <begin position="479"/>
        <end position="491"/>
    </location>
</feature>
<dbReference type="Proteomes" id="UP000243217">
    <property type="component" value="Unassembled WGS sequence"/>
</dbReference>
<evidence type="ECO:0000256" key="1">
    <source>
        <dbReference type="SAM" id="Coils"/>
    </source>
</evidence>
<dbReference type="InterPro" id="IPR001683">
    <property type="entry name" value="PX_dom"/>
</dbReference>
<dbReference type="OrthoDB" id="79371at2759"/>
<comment type="caution">
    <text evidence="4">The sequence shown here is derived from an EMBL/GenBank/DDBJ whole genome shotgun (WGS) entry which is preliminary data.</text>
</comment>
<dbReference type="AlphaFoldDB" id="A0A1W0A8N5"/>
<dbReference type="InterPro" id="IPR051866">
    <property type="entry name" value="Intracell_Sig-Traffick_Protein"/>
</dbReference>
<feature type="coiled-coil region" evidence="1">
    <location>
        <begin position="417"/>
        <end position="451"/>
    </location>
</feature>
<dbReference type="STRING" id="74557.A0A1W0A8N5"/>
<gene>
    <name evidence="4" type="ORF">THRCLA_01370</name>
</gene>